<dbReference type="GO" id="GO:0009103">
    <property type="term" value="P:lipopolysaccharide biosynthetic process"/>
    <property type="evidence" value="ECO:0007669"/>
    <property type="project" value="UniProtKB-ARBA"/>
</dbReference>
<proteinExistence type="predicted"/>
<feature type="transmembrane region" description="Helical" evidence="8">
    <location>
        <begin position="299"/>
        <end position="317"/>
    </location>
</feature>
<keyword evidence="5 8" id="KW-0812">Transmembrane</keyword>
<evidence type="ECO:0000256" key="8">
    <source>
        <dbReference type="SAM" id="Phobius"/>
    </source>
</evidence>
<feature type="transmembrane region" description="Helical" evidence="8">
    <location>
        <begin position="273"/>
        <end position="292"/>
    </location>
</feature>
<keyword evidence="4" id="KW-0808">Transferase</keyword>
<dbReference type="Proteomes" id="UP000231198">
    <property type="component" value="Unassembled WGS sequence"/>
</dbReference>
<dbReference type="EMBL" id="PEZG01000017">
    <property type="protein sequence ID" value="PIS16002.1"/>
    <property type="molecule type" value="Genomic_DNA"/>
</dbReference>
<feature type="transmembrane region" description="Helical" evidence="8">
    <location>
        <begin position="355"/>
        <end position="377"/>
    </location>
</feature>
<evidence type="ECO:0000256" key="7">
    <source>
        <dbReference type="ARBA" id="ARBA00023136"/>
    </source>
</evidence>
<keyword evidence="7 8" id="KW-0472">Membrane</keyword>
<evidence type="ECO:0000256" key="4">
    <source>
        <dbReference type="ARBA" id="ARBA00022679"/>
    </source>
</evidence>
<name>A0A2H0WTK2_9BACT</name>
<keyword evidence="2" id="KW-1003">Cell membrane</keyword>
<keyword evidence="3" id="KW-0328">Glycosyltransferase</keyword>
<dbReference type="PANTHER" id="PTHR33908">
    <property type="entry name" value="MANNOSYLTRANSFERASE YKCB-RELATED"/>
    <property type="match status" value="1"/>
</dbReference>
<keyword evidence="6 8" id="KW-1133">Transmembrane helix</keyword>
<sequence length="402" mass="46973">MKKSLVEGVVLLLISIILIFYQFNQIPKNLSYDEVEFARLALHLDKVPYTPYSPLATGHSTLYFYIILFSFKIFGITSFALRVPSAAFGLLNVFLIYILMRKIFDNKNSFMPFLLALVFVTLRWYFNFARYAFEATFLLFLELSSITLFFEYVRKKDKFFLAQSGFFSGLAFNSYLPGRLFFLVPLFFLAIKRRLTSIFVFIIPFLIVITPLCLYLWAHGDSRVNQQLYPVNTELTISQKVNFLSQNVTFFVSSFFIKGDMNGRHNYPRKPSLNPIVGVFVLLGLCLSFLKLSNFYNQFFLAYFFISALPSLLTYPWENPNILRTFTAIPSLVFFIGNGIQFLMRLKVKFQKRLFVFFVFVLFAISSFYEIRTYFVYQSKVFDQAFEAVGSLKENLIKPYVK</sequence>
<organism evidence="10 11">
    <name type="scientific">Candidatus Roizmanbacteria bacterium CG09_land_8_20_14_0_10_41_9</name>
    <dbReference type="NCBI Taxonomy" id="1974850"/>
    <lineage>
        <taxon>Bacteria</taxon>
        <taxon>Candidatus Roizmaniibacteriota</taxon>
    </lineage>
</organism>
<dbReference type="PANTHER" id="PTHR33908:SF11">
    <property type="entry name" value="MEMBRANE PROTEIN"/>
    <property type="match status" value="1"/>
</dbReference>
<evidence type="ECO:0000256" key="6">
    <source>
        <dbReference type="ARBA" id="ARBA00022989"/>
    </source>
</evidence>
<evidence type="ECO:0000256" key="1">
    <source>
        <dbReference type="ARBA" id="ARBA00004651"/>
    </source>
</evidence>
<dbReference type="GO" id="GO:0005886">
    <property type="term" value="C:plasma membrane"/>
    <property type="evidence" value="ECO:0007669"/>
    <property type="project" value="UniProtKB-SubCell"/>
</dbReference>
<dbReference type="Pfam" id="PF13231">
    <property type="entry name" value="PMT_2"/>
    <property type="match status" value="1"/>
</dbReference>
<evidence type="ECO:0000313" key="10">
    <source>
        <dbReference type="EMBL" id="PIS16002.1"/>
    </source>
</evidence>
<feature type="transmembrane region" description="Helical" evidence="8">
    <location>
        <begin position="170"/>
        <end position="191"/>
    </location>
</feature>
<evidence type="ECO:0000313" key="11">
    <source>
        <dbReference type="Proteomes" id="UP000231198"/>
    </source>
</evidence>
<evidence type="ECO:0000259" key="9">
    <source>
        <dbReference type="Pfam" id="PF13231"/>
    </source>
</evidence>
<feature type="transmembrane region" description="Helical" evidence="8">
    <location>
        <begin position="86"/>
        <end position="104"/>
    </location>
</feature>
<dbReference type="InterPro" id="IPR038731">
    <property type="entry name" value="RgtA/B/C-like"/>
</dbReference>
<feature type="transmembrane region" description="Helical" evidence="8">
    <location>
        <begin position="131"/>
        <end position="150"/>
    </location>
</feature>
<dbReference type="InterPro" id="IPR050297">
    <property type="entry name" value="LipidA_mod_glycosyltrf_83"/>
</dbReference>
<feature type="domain" description="Glycosyltransferase RgtA/B/C/D-like" evidence="9">
    <location>
        <begin position="59"/>
        <end position="209"/>
    </location>
</feature>
<feature type="transmembrane region" description="Helical" evidence="8">
    <location>
        <begin position="5"/>
        <end position="23"/>
    </location>
</feature>
<feature type="transmembrane region" description="Helical" evidence="8">
    <location>
        <begin position="110"/>
        <end position="126"/>
    </location>
</feature>
<accession>A0A2H0WTK2</accession>
<reference evidence="11" key="1">
    <citation type="submission" date="2017-09" db="EMBL/GenBank/DDBJ databases">
        <title>Depth-based differentiation of microbial function through sediment-hosted aquifers and enrichment of novel symbionts in the deep terrestrial subsurface.</title>
        <authorList>
            <person name="Probst A.J."/>
            <person name="Ladd B."/>
            <person name="Jarett J.K."/>
            <person name="Geller-Mcgrath D.E."/>
            <person name="Sieber C.M.K."/>
            <person name="Emerson J.B."/>
            <person name="Anantharaman K."/>
            <person name="Thomas B.C."/>
            <person name="Malmstrom R."/>
            <person name="Stieglmeier M."/>
            <person name="Klingl A."/>
            <person name="Woyke T."/>
            <person name="Ryan C.M."/>
            <person name="Banfield J.F."/>
        </authorList>
    </citation>
    <scope>NUCLEOTIDE SEQUENCE [LARGE SCALE GENOMIC DNA]</scope>
</reference>
<dbReference type="GO" id="GO:0016763">
    <property type="term" value="F:pentosyltransferase activity"/>
    <property type="evidence" value="ECO:0007669"/>
    <property type="project" value="TreeGrafter"/>
</dbReference>
<evidence type="ECO:0000256" key="5">
    <source>
        <dbReference type="ARBA" id="ARBA00022692"/>
    </source>
</evidence>
<comment type="caution">
    <text evidence="10">The sequence shown here is derived from an EMBL/GenBank/DDBJ whole genome shotgun (WGS) entry which is preliminary data.</text>
</comment>
<gene>
    <name evidence="10" type="ORF">COT62_00720</name>
</gene>
<dbReference type="AlphaFoldDB" id="A0A2H0WTK2"/>
<evidence type="ECO:0000256" key="3">
    <source>
        <dbReference type="ARBA" id="ARBA00022676"/>
    </source>
</evidence>
<feature type="transmembrane region" description="Helical" evidence="8">
    <location>
        <begin position="198"/>
        <end position="218"/>
    </location>
</feature>
<feature type="transmembrane region" description="Helical" evidence="8">
    <location>
        <begin position="323"/>
        <end position="343"/>
    </location>
</feature>
<protein>
    <recommendedName>
        <fullName evidence="9">Glycosyltransferase RgtA/B/C/D-like domain-containing protein</fullName>
    </recommendedName>
</protein>
<comment type="subcellular location">
    <subcellularLocation>
        <location evidence="1">Cell membrane</location>
        <topology evidence="1">Multi-pass membrane protein</topology>
    </subcellularLocation>
</comment>
<evidence type="ECO:0000256" key="2">
    <source>
        <dbReference type="ARBA" id="ARBA00022475"/>
    </source>
</evidence>